<name>A0A1I7YSZ3_9BILA</name>
<keyword evidence="2" id="KW-1185">Reference proteome</keyword>
<accession>A0A1I7YSZ3</accession>
<sequence length="108" mass="12465">MKVPLLLFVLLFCVSTEALLYQYFCQNENSNLCQLLKKNEVRNDLRGFKSASGYAHEDYGNTSPASFDYGFGYPGDVLWDQGFKSGQDSEDLQCIWILNIRKCFKRRS</sequence>
<evidence type="ECO:0000313" key="3">
    <source>
        <dbReference type="WBParaSite" id="L893_g19173.t1"/>
    </source>
</evidence>
<organism evidence="2 3">
    <name type="scientific">Steinernema glaseri</name>
    <dbReference type="NCBI Taxonomy" id="37863"/>
    <lineage>
        <taxon>Eukaryota</taxon>
        <taxon>Metazoa</taxon>
        <taxon>Ecdysozoa</taxon>
        <taxon>Nematoda</taxon>
        <taxon>Chromadorea</taxon>
        <taxon>Rhabditida</taxon>
        <taxon>Tylenchina</taxon>
        <taxon>Panagrolaimomorpha</taxon>
        <taxon>Strongyloidoidea</taxon>
        <taxon>Steinernematidae</taxon>
        <taxon>Steinernema</taxon>
    </lineage>
</organism>
<dbReference type="WBParaSite" id="L893_g19173.t1">
    <property type="protein sequence ID" value="L893_g19173.t1"/>
    <property type="gene ID" value="L893_g19173"/>
</dbReference>
<protein>
    <submittedName>
        <fullName evidence="3">Candidate secreted effector protein</fullName>
    </submittedName>
</protein>
<proteinExistence type="predicted"/>
<feature type="chain" id="PRO_5009312567" evidence="1">
    <location>
        <begin position="19"/>
        <end position="108"/>
    </location>
</feature>
<evidence type="ECO:0000256" key="1">
    <source>
        <dbReference type="SAM" id="SignalP"/>
    </source>
</evidence>
<feature type="signal peptide" evidence="1">
    <location>
        <begin position="1"/>
        <end position="18"/>
    </location>
</feature>
<dbReference type="AlphaFoldDB" id="A0A1I7YSZ3"/>
<evidence type="ECO:0000313" key="2">
    <source>
        <dbReference type="Proteomes" id="UP000095287"/>
    </source>
</evidence>
<keyword evidence="1" id="KW-0732">Signal</keyword>
<dbReference type="Proteomes" id="UP000095287">
    <property type="component" value="Unplaced"/>
</dbReference>
<reference evidence="3" key="1">
    <citation type="submission" date="2016-11" db="UniProtKB">
        <authorList>
            <consortium name="WormBaseParasite"/>
        </authorList>
    </citation>
    <scope>IDENTIFICATION</scope>
</reference>